<dbReference type="EMBL" id="BAABLV010000027">
    <property type="protein sequence ID" value="GAA4899980.1"/>
    <property type="molecule type" value="Genomic_DNA"/>
</dbReference>
<dbReference type="InterPro" id="IPR015797">
    <property type="entry name" value="NUDIX_hydrolase-like_dom_sf"/>
</dbReference>
<dbReference type="InterPro" id="IPR020476">
    <property type="entry name" value="Nudix_hydrolase"/>
</dbReference>
<dbReference type="CDD" id="cd18876">
    <property type="entry name" value="NUDIX_Hydrolase"/>
    <property type="match status" value="1"/>
</dbReference>
<protein>
    <recommendedName>
        <fullName evidence="4">Nudix hydrolase domain-containing protein</fullName>
    </recommendedName>
</protein>
<comment type="cofactor">
    <cofactor evidence="1">
        <name>Mg(2+)</name>
        <dbReference type="ChEBI" id="CHEBI:18420"/>
    </cofactor>
</comment>
<dbReference type="PRINTS" id="PR00502">
    <property type="entry name" value="NUDIXFAMILY"/>
</dbReference>
<evidence type="ECO:0000256" key="1">
    <source>
        <dbReference type="ARBA" id="ARBA00001946"/>
    </source>
</evidence>
<evidence type="ECO:0000256" key="3">
    <source>
        <dbReference type="ARBA" id="ARBA00022842"/>
    </source>
</evidence>
<dbReference type="PROSITE" id="PS51462">
    <property type="entry name" value="NUDIX"/>
    <property type="match status" value="1"/>
</dbReference>
<evidence type="ECO:0000313" key="6">
    <source>
        <dbReference type="Proteomes" id="UP001501521"/>
    </source>
</evidence>
<dbReference type="Pfam" id="PF00293">
    <property type="entry name" value="NUDIX"/>
    <property type="match status" value="1"/>
</dbReference>
<evidence type="ECO:0000313" key="5">
    <source>
        <dbReference type="EMBL" id="GAA4899980.1"/>
    </source>
</evidence>
<feature type="domain" description="Nudix hydrolase" evidence="4">
    <location>
        <begin position="115"/>
        <end position="248"/>
    </location>
</feature>
<proteinExistence type="predicted"/>
<dbReference type="Proteomes" id="UP001501521">
    <property type="component" value="Unassembled WGS sequence"/>
</dbReference>
<keyword evidence="2" id="KW-0378">Hydrolase</keyword>
<name>A0ABP9FDQ7_9ACTN</name>
<dbReference type="InterPro" id="IPR000086">
    <property type="entry name" value="NUDIX_hydrolase_dom"/>
</dbReference>
<accession>A0ABP9FDQ7</accession>
<dbReference type="Gene3D" id="3.90.79.10">
    <property type="entry name" value="Nucleoside Triphosphate Pyrophosphohydrolase"/>
    <property type="match status" value="1"/>
</dbReference>
<gene>
    <name evidence="5" type="ORF">GCM10025789_17890</name>
</gene>
<dbReference type="PANTHER" id="PTHR43046:SF12">
    <property type="entry name" value="GDP-MANNOSE MANNOSYL HYDROLASE"/>
    <property type="match status" value="1"/>
</dbReference>
<evidence type="ECO:0000259" key="4">
    <source>
        <dbReference type="PROSITE" id="PS51462"/>
    </source>
</evidence>
<organism evidence="5 6">
    <name type="scientific">Tessaracoccus lubricantis</name>
    <dbReference type="NCBI Taxonomy" id="545543"/>
    <lineage>
        <taxon>Bacteria</taxon>
        <taxon>Bacillati</taxon>
        <taxon>Actinomycetota</taxon>
        <taxon>Actinomycetes</taxon>
        <taxon>Propionibacteriales</taxon>
        <taxon>Propionibacteriaceae</taxon>
        <taxon>Tessaracoccus</taxon>
    </lineage>
</organism>
<comment type="caution">
    <text evidence="5">The sequence shown here is derived from an EMBL/GenBank/DDBJ whole genome shotgun (WGS) entry which is preliminary data.</text>
</comment>
<dbReference type="PANTHER" id="PTHR43046">
    <property type="entry name" value="GDP-MANNOSE MANNOSYL HYDROLASE"/>
    <property type="match status" value="1"/>
</dbReference>
<sequence>MSDFRVSVDISGGVGTLRWEEQAVDVDTLQRAISLASDDAILAHDLRRLQVELPEWDTAARVALHRAGFRLEGRLRSAIEPEQGVYRDILVYARLAVDTVYGEIGFSGVLDSILPTKRLISHALFRDAEGRVLLLETSYKKDWELPGGVVERGESPKLGGERECLEELGIEVRFGQPLLVDWMPPYLGWSDAVEFVFDGGVLDDDTVSRLGTDDREIVAIHWVAPEDLDHHVIELSARRIRLMLDGYTGLTENGYPVSAP</sequence>
<dbReference type="Gene3D" id="3.40.630.30">
    <property type="match status" value="1"/>
</dbReference>
<reference evidence="6" key="1">
    <citation type="journal article" date="2019" name="Int. J. Syst. Evol. Microbiol.">
        <title>The Global Catalogue of Microorganisms (GCM) 10K type strain sequencing project: providing services to taxonomists for standard genome sequencing and annotation.</title>
        <authorList>
            <consortium name="The Broad Institute Genomics Platform"/>
            <consortium name="The Broad Institute Genome Sequencing Center for Infectious Disease"/>
            <person name="Wu L."/>
            <person name="Ma J."/>
        </authorList>
    </citation>
    <scope>NUCLEOTIDE SEQUENCE [LARGE SCALE GENOMIC DNA]</scope>
    <source>
        <strain evidence="6">JCM 19125</strain>
    </source>
</reference>
<dbReference type="RefSeq" id="WP_345582031.1">
    <property type="nucleotide sequence ID" value="NZ_BAABLV010000027.1"/>
</dbReference>
<dbReference type="SUPFAM" id="SSF55811">
    <property type="entry name" value="Nudix"/>
    <property type="match status" value="1"/>
</dbReference>
<dbReference type="InterPro" id="IPR016181">
    <property type="entry name" value="Acyl_CoA_acyltransferase"/>
</dbReference>
<keyword evidence="6" id="KW-1185">Reference proteome</keyword>
<evidence type="ECO:0000256" key="2">
    <source>
        <dbReference type="ARBA" id="ARBA00022801"/>
    </source>
</evidence>
<dbReference type="SUPFAM" id="SSF55729">
    <property type="entry name" value="Acyl-CoA N-acyltransferases (Nat)"/>
    <property type="match status" value="1"/>
</dbReference>
<keyword evidence="3" id="KW-0460">Magnesium</keyword>